<keyword evidence="4" id="KW-1185">Reference proteome</keyword>
<evidence type="ECO:0000313" key="3">
    <source>
        <dbReference type="EMBL" id="QKV54556.1"/>
    </source>
</evidence>
<proteinExistence type="inferred from homology"/>
<dbReference type="Gene3D" id="3.40.190.150">
    <property type="entry name" value="Bordetella uptake gene, domain 1"/>
    <property type="match status" value="1"/>
</dbReference>
<reference evidence="3 4" key="1">
    <citation type="submission" date="2020-06" db="EMBL/GenBank/DDBJ databases">
        <title>Acidovorax antarctica sp. nov., isolated from Corinth ice sheet soil, Antarctic Fields Peninsula.</title>
        <authorList>
            <person name="Xu Q."/>
            <person name="Peng F."/>
        </authorList>
    </citation>
    <scope>NUCLEOTIDE SEQUENCE [LARGE SCALE GENOMIC DNA]</scope>
    <source>
        <strain evidence="3 4">16-35-5</strain>
    </source>
</reference>
<evidence type="ECO:0000256" key="2">
    <source>
        <dbReference type="SAM" id="SignalP"/>
    </source>
</evidence>
<dbReference type="InterPro" id="IPR042100">
    <property type="entry name" value="Bug_dom1"/>
</dbReference>
<dbReference type="CDD" id="cd13578">
    <property type="entry name" value="PBP2_Bug27"/>
    <property type="match status" value="1"/>
</dbReference>
<dbReference type="Pfam" id="PF03401">
    <property type="entry name" value="TctC"/>
    <property type="match status" value="1"/>
</dbReference>
<dbReference type="Gene3D" id="3.40.190.10">
    <property type="entry name" value="Periplasmic binding protein-like II"/>
    <property type="match status" value="1"/>
</dbReference>
<evidence type="ECO:0000256" key="1">
    <source>
        <dbReference type="ARBA" id="ARBA00006987"/>
    </source>
</evidence>
<dbReference type="PANTHER" id="PTHR42928:SF5">
    <property type="entry name" value="BLR1237 PROTEIN"/>
    <property type="match status" value="1"/>
</dbReference>
<dbReference type="Proteomes" id="UP000509579">
    <property type="component" value="Chromosome"/>
</dbReference>
<name>A0A6N1X9P7_9BURK</name>
<accession>A0A6N1X9P7</accession>
<dbReference type="SUPFAM" id="SSF53850">
    <property type="entry name" value="Periplasmic binding protein-like II"/>
    <property type="match status" value="1"/>
</dbReference>
<dbReference type="AlphaFoldDB" id="A0A6N1X9P7"/>
<comment type="similarity">
    <text evidence="1">Belongs to the UPF0065 (bug) family.</text>
</comment>
<dbReference type="PIRSF" id="PIRSF017082">
    <property type="entry name" value="YflP"/>
    <property type="match status" value="1"/>
</dbReference>
<dbReference type="InterPro" id="IPR005064">
    <property type="entry name" value="BUG"/>
</dbReference>
<dbReference type="PANTHER" id="PTHR42928">
    <property type="entry name" value="TRICARBOXYLATE-BINDING PROTEIN"/>
    <property type="match status" value="1"/>
</dbReference>
<dbReference type="RefSeq" id="WP_175505356.1">
    <property type="nucleotide sequence ID" value="NZ_CP054840.1"/>
</dbReference>
<evidence type="ECO:0000313" key="4">
    <source>
        <dbReference type="Proteomes" id="UP000509579"/>
    </source>
</evidence>
<sequence>MHPFKILGIAAALAVAAPLQAQEIFPKRPVTIVVPFSVGGVTDLFARVTGLKLGALWGQPVIVENRVGAGTIIGTQYVSRAPADGYTLLFTSYAFTSNPELRKNLPYAPSAFRPVALLGSTHNILLVNNKLKGKSLNELIALARSRSAQGGLTLGSSGPGSSPHIGAELFAQKAGIPFTHVPYKGQGPAMVDLTAGVFDGMFDGMSSYPQVQRGAVTAVAIAAPQRHPDAPEMPTFKELGMDFVAGSWFGLLAPAGVPHDIVAKINADLREVLKDPELKAQIAKTGMQVSTSTPEAFGKFLAQETEKLRNLIKQGARIDIN</sequence>
<protein>
    <submittedName>
        <fullName evidence="3">Tripartite tricarboxylate transporter substrate binding protein</fullName>
    </submittedName>
</protein>
<gene>
    <name evidence="3" type="ORF">HUK68_17595</name>
</gene>
<keyword evidence="2" id="KW-0732">Signal</keyword>
<feature type="signal peptide" evidence="2">
    <location>
        <begin position="1"/>
        <end position="21"/>
    </location>
</feature>
<dbReference type="EMBL" id="CP054840">
    <property type="protein sequence ID" value="QKV54556.1"/>
    <property type="molecule type" value="Genomic_DNA"/>
</dbReference>
<dbReference type="KEGG" id="aant:HUK68_17595"/>
<feature type="chain" id="PRO_5027096766" evidence="2">
    <location>
        <begin position="22"/>
        <end position="321"/>
    </location>
</feature>
<organism evidence="3 4">
    <name type="scientific">Comamonas antarctica</name>
    <dbReference type="NCBI Taxonomy" id="2743470"/>
    <lineage>
        <taxon>Bacteria</taxon>
        <taxon>Pseudomonadati</taxon>
        <taxon>Pseudomonadota</taxon>
        <taxon>Betaproteobacteria</taxon>
        <taxon>Burkholderiales</taxon>
        <taxon>Comamonadaceae</taxon>
        <taxon>Comamonas</taxon>
    </lineage>
</organism>